<dbReference type="EMBL" id="GBRH01210579">
    <property type="protein sequence ID" value="JAD87316.1"/>
    <property type="molecule type" value="Transcribed_RNA"/>
</dbReference>
<evidence type="ECO:0000313" key="1">
    <source>
        <dbReference type="EMBL" id="JAD87316.1"/>
    </source>
</evidence>
<protein>
    <submittedName>
        <fullName evidence="1">Uncharacterized protein</fullName>
    </submittedName>
</protein>
<organism evidence="1">
    <name type="scientific">Arundo donax</name>
    <name type="common">Giant reed</name>
    <name type="synonym">Donax arundinaceus</name>
    <dbReference type="NCBI Taxonomy" id="35708"/>
    <lineage>
        <taxon>Eukaryota</taxon>
        <taxon>Viridiplantae</taxon>
        <taxon>Streptophyta</taxon>
        <taxon>Embryophyta</taxon>
        <taxon>Tracheophyta</taxon>
        <taxon>Spermatophyta</taxon>
        <taxon>Magnoliopsida</taxon>
        <taxon>Liliopsida</taxon>
        <taxon>Poales</taxon>
        <taxon>Poaceae</taxon>
        <taxon>PACMAD clade</taxon>
        <taxon>Arundinoideae</taxon>
        <taxon>Arundineae</taxon>
        <taxon>Arundo</taxon>
    </lineage>
</organism>
<reference evidence="1" key="1">
    <citation type="submission" date="2014-09" db="EMBL/GenBank/DDBJ databases">
        <authorList>
            <person name="Magalhaes I.L.F."/>
            <person name="Oliveira U."/>
            <person name="Santos F.R."/>
            <person name="Vidigal T.H.D.A."/>
            <person name="Brescovit A.D."/>
            <person name="Santos A.J."/>
        </authorList>
    </citation>
    <scope>NUCLEOTIDE SEQUENCE</scope>
    <source>
        <tissue evidence="1">Shoot tissue taken approximately 20 cm above the soil surface</tissue>
    </source>
</reference>
<reference evidence="1" key="2">
    <citation type="journal article" date="2015" name="Data Brief">
        <title>Shoot transcriptome of the giant reed, Arundo donax.</title>
        <authorList>
            <person name="Barrero R.A."/>
            <person name="Guerrero F.D."/>
            <person name="Moolhuijzen P."/>
            <person name="Goolsby J.A."/>
            <person name="Tidwell J."/>
            <person name="Bellgard S.E."/>
            <person name="Bellgard M.I."/>
        </authorList>
    </citation>
    <scope>NUCLEOTIDE SEQUENCE</scope>
    <source>
        <tissue evidence="1">Shoot tissue taken approximately 20 cm above the soil surface</tissue>
    </source>
</reference>
<sequence length="48" mass="5769">MCFHTTMGSSTEEMRIEDGQTVERQKLRNVFLRNAFFKDRDSRSLYHV</sequence>
<dbReference type="AlphaFoldDB" id="A0A0A9DHK5"/>
<name>A0A0A9DHK5_ARUDO</name>
<accession>A0A0A9DHK5</accession>
<proteinExistence type="predicted"/>